<accession>A0A0A2LRU3</accession>
<reference evidence="3 4" key="1">
    <citation type="submission" date="2013-09" db="EMBL/GenBank/DDBJ databases">
        <authorList>
            <person name="Zeng Z."/>
            <person name="Chen C."/>
        </authorList>
    </citation>
    <scope>NUCLEOTIDE SEQUENCE [LARGE SCALE GENOMIC DNA]</scope>
    <source>
        <strain evidence="3 4">F44-8</strain>
    </source>
</reference>
<dbReference type="InterPro" id="IPR024047">
    <property type="entry name" value="MM3350-like_sf"/>
</dbReference>
<name>A0A0A2LRU3_9FLAO</name>
<evidence type="ECO:0000313" key="4">
    <source>
        <dbReference type="Proteomes" id="UP000030129"/>
    </source>
</evidence>
<dbReference type="SUPFAM" id="SSF159941">
    <property type="entry name" value="MM3350-like"/>
    <property type="match status" value="1"/>
</dbReference>
<evidence type="ECO:0000259" key="2">
    <source>
        <dbReference type="Pfam" id="PF07929"/>
    </source>
</evidence>
<dbReference type="eggNOG" id="ENOG502ZZB9">
    <property type="taxonomic scope" value="Bacteria"/>
</dbReference>
<evidence type="ECO:0000256" key="1">
    <source>
        <dbReference type="SAM" id="MobiDB-lite"/>
    </source>
</evidence>
<gene>
    <name evidence="3" type="ORF">Q763_06910</name>
</gene>
<keyword evidence="4" id="KW-1185">Reference proteome</keyword>
<protein>
    <recommendedName>
        <fullName evidence="2">Plasmid pRiA4b Orf3-like domain-containing protein</fullName>
    </recommendedName>
</protein>
<dbReference type="EMBL" id="JRLV01000006">
    <property type="protein sequence ID" value="KGO81988.1"/>
    <property type="molecule type" value="Genomic_DNA"/>
</dbReference>
<feature type="region of interest" description="Disordered" evidence="1">
    <location>
        <begin position="134"/>
        <end position="179"/>
    </location>
</feature>
<dbReference type="Gene3D" id="3.10.290.30">
    <property type="entry name" value="MM3350-like"/>
    <property type="match status" value="1"/>
</dbReference>
<dbReference type="STRING" id="1406840.Q763_06910"/>
<feature type="domain" description="Plasmid pRiA4b Orf3-like" evidence="2">
    <location>
        <begin position="2"/>
        <end position="132"/>
    </location>
</feature>
<dbReference type="Proteomes" id="UP000030129">
    <property type="component" value="Unassembled WGS sequence"/>
</dbReference>
<sequence length="179" mass="20538">MVYKFRVILDAEEDIFRDIAIQENDTLEDLHNAIVNAFGFDGLEIASFYTCDDEWTQEDEIPLFDAGEVPGEMKAMADYPLSSILDSDNTKIIYVYDFLNMWTFFVELGAIEEPENGVSYPDLLFSHGHMPNTAPEKDFSAEGDDIYGDFEDDYDDDDLDMFGDGEDFDDTSFDDNQWN</sequence>
<evidence type="ECO:0000313" key="3">
    <source>
        <dbReference type="EMBL" id="KGO81988.1"/>
    </source>
</evidence>
<dbReference type="InterPro" id="IPR012912">
    <property type="entry name" value="Plasmid_pRiA4b_Orf3-like"/>
</dbReference>
<dbReference type="AlphaFoldDB" id="A0A0A2LRU3"/>
<feature type="compositionally biased region" description="Acidic residues" evidence="1">
    <location>
        <begin position="141"/>
        <end position="173"/>
    </location>
</feature>
<dbReference type="Pfam" id="PF07929">
    <property type="entry name" value="PRiA4_ORF3"/>
    <property type="match status" value="1"/>
</dbReference>
<organism evidence="3 4">
    <name type="scientific">Flavobacterium beibuense F44-8</name>
    <dbReference type="NCBI Taxonomy" id="1406840"/>
    <lineage>
        <taxon>Bacteria</taxon>
        <taxon>Pseudomonadati</taxon>
        <taxon>Bacteroidota</taxon>
        <taxon>Flavobacteriia</taxon>
        <taxon>Flavobacteriales</taxon>
        <taxon>Flavobacteriaceae</taxon>
        <taxon>Flavobacterium</taxon>
    </lineage>
</organism>
<comment type="caution">
    <text evidence="3">The sequence shown here is derived from an EMBL/GenBank/DDBJ whole genome shotgun (WGS) entry which is preliminary data.</text>
</comment>
<proteinExistence type="predicted"/>
<dbReference type="RefSeq" id="WP_035132499.1">
    <property type="nucleotide sequence ID" value="NZ_JRLV01000006.1"/>
</dbReference>